<dbReference type="InterPro" id="IPR045057">
    <property type="entry name" value="Gcn5-rel_NAT"/>
</dbReference>
<dbReference type="Proteomes" id="UP001144347">
    <property type="component" value="Unassembled WGS sequence"/>
</dbReference>
<organism evidence="2 3">
    <name type="scientific">Pedobacter punctiformis</name>
    <dbReference type="NCBI Taxonomy" id="3004097"/>
    <lineage>
        <taxon>Bacteria</taxon>
        <taxon>Pseudomonadati</taxon>
        <taxon>Bacteroidota</taxon>
        <taxon>Sphingobacteriia</taxon>
        <taxon>Sphingobacteriales</taxon>
        <taxon>Sphingobacteriaceae</taxon>
        <taxon>Pedobacter</taxon>
    </lineage>
</organism>
<proteinExistence type="predicted"/>
<comment type="caution">
    <text evidence="2">The sequence shown here is derived from an EMBL/GenBank/DDBJ whole genome shotgun (WGS) entry which is preliminary data.</text>
</comment>
<sequence>MSEIKFETGNGEPAAFNLYDEGRKIGEMIVEINGTDLTVYHTEVDEDQSGKGYAGQLLASMVNYVRAHNLKVIPLCPYVHAQFKRHPDLYGDIWNRTAE</sequence>
<evidence type="ECO:0000259" key="1">
    <source>
        <dbReference type="PROSITE" id="PS51729"/>
    </source>
</evidence>
<dbReference type="CDD" id="cd04301">
    <property type="entry name" value="NAT_SF"/>
    <property type="match status" value="1"/>
</dbReference>
<dbReference type="InterPro" id="IPR016181">
    <property type="entry name" value="Acyl_CoA_acyltransferase"/>
</dbReference>
<accession>A0ABT4L966</accession>
<name>A0ABT4L966_9SPHI</name>
<reference evidence="2" key="1">
    <citation type="submission" date="2022-12" db="EMBL/GenBank/DDBJ databases">
        <title>Genome sequence of HCMS5-2.</title>
        <authorList>
            <person name="Woo H."/>
        </authorList>
    </citation>
    <scope>NUCLEOTIDE SEQUENCE</scope>
    <source>
        <strain evidence="2">HCMS5-2</strain>
    </source>
</reference>
<dbReference type="PROSITE" id="PS51729">
    <property type="entry name" value="GNAT_YJDJ"/>
    <property type="match status" value="1"/>
</dbReference>
<dbReference type="PANTHER" id="PTHR31435">
    <property type="entry name" value="PROTEIN NATD1"/>
    <property type="match status" value="1"/>
</dbReference>
<dbReference type="SUPFAM" id="SSF55729">
    <property type="entry name" value="Acyl-CoA N-acyltransferases (Nat)"/>
    <property type="match status" value="1"/>
</dbReference>
<protein>
    <submittedName>
        <fullName evidence="2">GNAT family N-acetyltransferase</fullName>
    </submittedName>
</protein>
<evidence type="ECO:0000313" key="2">
    <source>
        <dbReference type="EMBL" id="MCZ4244376.1"/>
    </source>
</evidence>
<feature type="domain" description="N-acetyltransferase" evidence="1">
    <location>
        <begin position="8"/>
        <end position="95"/>
    </location>
</feature>
<keyword evidence="3" id="KW-1185">Reference proteome</keyword>
<dbReference type="Gene3D" id="3.40.630.30">
    <property type="match status" value="1"/>
</dbReference>
<dbReference type="Pfam" id="PF14542">
    <property type="entry name" value="Acetyltransf_CG"/>
    <property type="match status" value="1"/>
</dbReference>
<dbReference type="InterPro" id="IPR031165">
    <property type="entry name" value="GNAT_YJDJ"/>
</dbReference>
<dbReference type="EMBL" id="JAPWGM010000003">
    <property type="protein sequence ID" value="MCZ4244376.1"/>
    <property type="molecule type" value="Genomic_DNA"/>
</dbReference>
<evidence type="ECO:0000313" key="3">
    <source>
        <dbReference type="Proteomes" id="UP001144347"/>
    </source>
</evidence>
<dbReference type="RefSeq" id="WP_269427445.1">
    <property type="nucleotide sequence ID" value="NZ_JAPWGM010000003.1"/>
</dbReference>
<gene>
    <name evidence="2" type="ORF">O0955_10210</name>
</gene>
<dbReference type="PANTHER" id="PTHR31435:SF10">
    <property type="entry name" value="BSR4717 PROTEIN"/>
    <property type="match status" value="1"/>
</dbReference>